<evidence type="ECO:0000313" key="1">
    <source>
        <dbReference type="EMBL" id="KAJ7220544.1"/>
    </source>
</evidence>
<accession>A0AAD6YGN0</accession>
<proteinExistence type="predicted"/>
<reference evidence="1" key="1">
    <citation type="submission" date="2023-03" db="EMBL/GenBank/DDBJ databases">
        <title>Massive genome expansion in bonnet fungi (Mycena s.s.) driven by repeated elements and novel gene families across ecological guilds.</title>
        <authorList>
            <consortium name="Lawrence Berkeley National Laboratory"/>
            <person name="Harder C.B."/>
            <person name="Miyauchi S."/>
            <person name="Viragh M."/>
            <person name="Kuo A."/>
            <person name="Thoen E."/>
            <person name="Andreopoulos B."/>
            <person name="Lu D."/>
            <person name="Skrede I."/>
            <person name="Drula E."/>
            <person name="Henrissat B."/>
            <person name="Morin E."/>
            <person name="Kohler A."/>
            <person name="Barry K."/>
            <person name="LaButti K."/>
            <person name="Morin E."/>
            <person name="Salamov A."/>
            <person name="Lipzen A."/>
            <person name="Mereny Z."/>
            <person name="Hegedus B."/>
            <person name="Baldrian P."/>
            <person name="Stursova M."/>
            <person name="Weitz H."/>
            <person name="Taylor A."/>
            <person name="Grigoriev I.V."/>
            <person name="Nagy L.G."/>
            <person name="Martin F."/>
            <person name="Kauserud H."/>
        </authorList>
    </citation>
    <scope>NUCLEOTIDE SEQUENCE</scope>
    <source>
        <strain evidence="1">9144</strain>
    </source>
</reference>
<protein>
    <submittedName>
        <fullName evidence="1">Uncharacterized protein</fullName>
    </submittedName>
</protein>
<dbReference type="AlphaFoldDB" id="A0AAD6YGN0"/>
<keyword evidence="2" id="KW-1185">Reference proteome</keyword>
<gene>
    <name evidence="1" type="ORF">GGX14DRAFT_675111</name>
</gene>
<evidence type="ECO:0000313" key="2">
    <source>
        <dbReference type="Proteomes" id="UP001219525"/>
    </source>
</evidence>
<dbReference type="EMBL" id="JARJCW010000009">
    <property type="protein sequence ID" value="KAJ7220544.1"/>
    <property type="molecule type" value="Genomic_DNA"/>
</dbReference>
<dbReference type="Proteomes" id="UP001219525">
    <property type="component" value="Unassembled WGS sequence"/>
</dbReference>
<name>A0AAD6YGN0_9AGAR</name>
<comment type="caution">
    <text evidence="1">The sequence shown here is derived from an EMBL/GenBank/DDBJ whole genome shotgun (WGS) entry which is preliminary data.</text>
</comment>
<sequence length="280" mass="30274">MPPIATTGLRVRQRAPAEHLHSAHSTTPGRPCAHVCLVIHGSAVMLLNTQLAVVRLFGRVDTVWTVALKLVWRLLAEWTRCGPLHLVCYNTVDRGDICIRSAVQRLERARCTGCPHASTCGTIEPLGLGLWWTTAVAVSLRPSLGAPRLGHPLLWMRPRLQASQKLAARRKPPTNASHVANCIKPTAARCPPAAEAPRPHIHVAGSTAYPIADVLPAACIIHSLTDWMCDPTPCQLAQVLDSFLVLRVAASANEYELDGFPVLGTPLKHLHGVVLLGAEL</sequence>
<organism evidence="1 2">
    <name type="scientific">Mycena pura</name>
    <dbReference type="NCBI Taxonomy" id="153505"/>
    <lineage>
        <taxon>Eukaryota</taxon>
        <taxon>Fungi</taxon>
        <taxon>Dikarya</taxon>
        <taxon>Basidiomycota</taxon>
        <taxon>Agaricomycotina</taxon>
        <taxon>Agaricomycetes</taxon>
        <taxon>Agaricomycetidae</taxon>
        <taxon>Agaricales</taxon>
        <taxon>Marasmiineae</taxon>
        <taxon>Mycenaceae</taxon>
        <taxon>Mycena</taxon>
    </lineage>
</organism>